<protein>
    <submittedName>
        <fullName evidence="1">Uncharacterized protein</fullName>
    </submittedName>
</protein>
<dbReference type="RefSeq" id="WP_425347157.1">
    <property type="nucleotide sequence ID" value="NZ_JBGUBD010000017.1"/>
</dbReference>
<sequence>MDANRQIEPDLAPHWRVYRQCMAEIVRVLRQSVLRGRPMTLPNVRRLFERRWRGVTRALPTAEDRQAAFAAGLRRGRVWLTAYYPLNVPGAASARCLSGPDEAGAGAA</sequence>
<gene>
    <name evidence="1" type="ORF">ACERK3_18325</name>
</gene>
<evidence type="ECO:0000313" key="1">
    <source>
        <dbReference type="EMBL" id="MFA9480233.1"/>
    </source>
</evidence>
<name>A0ABV4UCE4_9BACT</name>
<keyword evidence="2" id="KW-1185">Reference proteome</keyword>
<organism evidence="1 2">
    <name type="scientific">Natronomicrosphaera hydrolytica</name>
    <dbReference type="NCBI Taxonomy" id="3242702"/>
    <lineage>
        <taxon>Bacteria</taxon>
        <taxon>Pseudomonadati</taxon>
        <taxon>Planctomycetota</taxon>
        <taxon>Phycisphaerae</taxon>
        <taxon>Phycisphaerales</taxon>
        <taxon>Phycisphaeraceae</taxon>
        <taxon>Natronomicrosphaera</taxon>
    </lineage>
</organism>
<evidence type="ECO:0000313" key="2">
    <source>
        <dbReference type="Proteomes" id="UP001575105"/>
    </source>
</evidence>
<accession>A0ABV4UCE4</accession>
<dbReference type="Proteomes" id="UP001575105">
    <property type="component" value="Unassembled WGS sequence"/>
</dbReference>
<proteinExistence type="predicted"/>
<comment type="caution">
    <text evidence="1">The sequence shown here is derived from an EMBL/GenBank/DDBJ whole genome shotgun (WGS) entry which is preliminary data.</text>
</comment>
<dbReference type="EMBL" id="JBGUBD010000017">
    <property type="protein sequence ID" value="MFA9480233.1"/>
    <property type="molecule type" value="Genomic_DNA"/>
</dbReference>
<reference evidence="1 2" key="1">
    <citation type="submission" date="2024-08" db="EMBL/GenBank/DDBJ databases">
        <title>Whole-genome sequencing of halo(alkali)philic microorganisms from hypersaline lakes.</title>
        <authorList>
            <person name="Sorokin D.Y."/>
            <person name="Merkel A.Y."/>
            <person name="Messina E."/>
            <person name="Yakimov M."/>
        </authorList>
    </citation>
    <scope>NUCLEOTIDE SEQUENCE [LARGE SCALE GENOMIC DNA]</scope>
    <source>
        <strain evidence="1 2">AB-hyl4</strain>
    </source>
</reference>